<protein>
    <submittedName>
        <fullName evidence="1">Uncharacterized protein</fullName>
    </submittedName>
</protein>
<keyword evidence="4" id="KW-1185">Reference proteome</keyword>
<dbReference type="EMBL" id="PGCI01000211">
    <property type="protein sequence ID" value="PLW33820.1"/>
    <property type="molecule type" value="Genomic_DNA"/>
</dbReference>
<evidence type="ECO:0000313" key="2">
    <source>
        <dbReference type="EMBL" id="PLW29740.1"/>
    </source>
</evidence>
<evidence type="ECO:0000313" key="4">
    <source>
        <dbReference type="Proteomes" id="UP000235388"/>
    </source>
</evidence>
<evidence type="ECO:0000313" key="3">
    <source>
        <dbReference type="EMBL" id="PLW33820.1"/>
    </source>
</evidence>
<comment type="caution">
    <text evidence="1">The sequence shown here is derived from an EMBL/GenBank/DDBJ whole genome shotgun (WGS) entry which is preliminary data.</text>
</comment>
<organism evidence="1 5">
    <name type="scientific">Puccinia coronata f. sp. avenae</name>
    <dbReference type="NCBI Taxonomy" id="200324"/>
    <lineage>
        <taxon>Eukaryota</taxon>
        <taxon>Fungi</taxon>
        <taxon>Dikarya</taxon>
        <taxon>Basidiomycota</taxon>
        <taxon>Pucciniomycotina</taxon>
        <taxon>Pucciniomycetes</taxon>
        <taxon>Pucciniales</taxon>
        <taxon>Pucciniaceae</taxon>
        <taxon>Puccinia</taxon>
    </lineage>
</organism>
<sequence length="66" mass="7570">MTDHATSFEPTCLFGHLGFLRFSTYPTDLCGIFQMSVERKSWLKFLTQALQWEEVAKALRAIEAEA</sequence>
<reference evidence="4 5" key="1">
    <citation type="submission" date="2017-11" db="EMBL/GenBank/DDBJ databases">
        <title>De novo assembly and phasing of dikaryotic genomes from two isolates of Puccinia coronata f. sp. avenae, the causal agent of oat crown rust.</title>
        <authorList>
            <person name="Miller M.E."/>
            <person name="Zhang Y."/>
            <person name="Omidvar V."/>
            <person name="Sperschneider J."/>
            <person name="Schwessinger B."/>
            <person name="Raley C."/>
            <person name="Palmer J.M."/>
            <person name="Garnica D."/>
            <person name="Upadhyaya N."/>
            <person name="Rathjen J."/>
            <person name="Taylor J.M."/>
            <person name="Park R.F."/>
            <person name="Dodds P.N."/>
            <person name="Hirsch C.D."/>
            <person name="Kianian S.F."/>
            <person name="Figueroa M."/>
        </authorList>
    </citation>
    <scope>NUCLEOTIDE SEQUENCE [LARGE SCALE GENOMIC DNA]</scope>
    <source>
        <strain evidence="2">12NC29</strain>
        <strain evidence="1">12SD80</strain>
    </source>
</reference>
<evidence type="ECO:0000313" key="5">
    <source>
        <dbReference type="Proteomes" id="UP000235392"/>
    </source>
</evidence>
<gene>
    <name evidence="2" type="ORF">PCANC_20869</name>
    <name evidence="3" type="ORF">PCASD_15874</name>
    <name evidence="1" type="ORF">PCASD_20490</name>
</gene>
<dbReference type="EMBL" id="PGCI01000781">
    <property type="protein sequence ID" value="PLW16074.1"/>
    <property type="molecule type" value="Genomic_DNA"/>
</dbReference>
<dbReference type="Proteomes" id="UP000235388">
    <property type="component" value="Unassembled WGS sequence"/>
</dbReference>
<dbReference type="AlphaFoldDB" id="A0A2N5SS65"/>
<dbReference type="EMBL" id="PGCJ01000400">
    <property type="protein sequence ID" value="PLW29740.1"/>
    <property type="molecule type" value="Genomic_DNA"/>
</dbReference>
<proteinExistence type="predicted"/>
<name>A0A2N5SS65_9BASI</name>
<evidence type="ECO:0000313" key="1">
    <source>
        <dbReference type="EMBL" id="PLW16074.1"/>
    </source>
</evidence>
<dbReference type="Proteomes" id="UP000235392">
    <property type="component" value="Unassembled WGS sequence"/>
</dbReference>
<accession>A0A2N5SS65</accession>